<accession>A0AA38PTM2</accession>
<sequence>MRQVLACACPSVSVFLKTFFSSPTVLLTFSLAFFCPFGGLRALFGGWLGISTPISYFSFFPARVWLERRVQGSTKISPNSRIFVIIPLFFL</sequence>
<keyword evidence="1" id="KW-0812">Transmembrane</keyword>
<dbReference type="AlphaFoldDB" id="A0AA38PTM2"/>
<name>A0AA38PTM2_9AGAR</name>
<proteinExistence type="predicted"/>
<dbReference type="EMBL" id="MU802140">
    <property type="protein sequence ID" value="KAJ3981020.1"/>
    <property type="molecule type" value="Genomic_DNA"/>
</dbReference>
<evidence type="ECO:0000313" key="2">
    <source>
        <dbReference type="EMBL" id="KAJ3981020.1"/>
    </source>
</evidence>
<feature type="transmembrane region" description="Helical" evidence="1">
    <location>
        <begin position="45"/>
        <end position="66"/>
    </location>
</feature>
<gene>
    <name evidence="2" type="ORF">F5890DRAFT_1538073</name>
</gene>
<dbReference type="Proteomes" id="UP001163850">
    <property type="component" value="Unassembled WGS sequence"/>
</dbReference>
<evidence type="ECO:0000256" key="1">
    <source>
        <dbReference type="SAM" id="Phobius"/>
    </source>
</evidence>
<organism evidence="2 3">
    <name type="scientific">Lentinula detonsa</name>
    <dbReference type="NCBI Taxonomy" id="2804962"/>
    <lineage>
        <taxon>Eukaryota</taxon>
        <taxon>Fungi</taxon>
        <taxon>Dikarya</taxon>
        <taxon>Basidiomycota</taxon>
        <taxon>Agaricomycotina</taxon>
        <taxon>Agaricomycetes</taxon>
        <taxon>Agaricomycetidae</taxon>
        <taxon>Agaricales</taxon>
        <taxon>Marasmiineae</taxon>
        <taxon>Omphalotaceae</taxon>
        <taxon>Lentinula</taxon>
    </lineage>
</organism>
<protein>
    <submittedName>
        <fullName evidence="2">Uncharacterized protein</fullName>
    </submittedName>
</protein>
<keyword evidence="1" id="KW-1133">Transmembrane helix</keyword>
<reference evidence="2" key="1">
    <citation type="submission" date="2022-08" db="EMBL/GenBank/DDBJ databases">
        <authorList>
            <consortium name="DOE Joint Genome Institute"/>
            <person name="Min B."/>
            <person name="Riley R."/>
            <person name="Sierra-Patev S."/>
            <person name="Naranjo-Ortiz M."/>
            <person name="Looney B."/>
            <person name="Konkel Z."/>
            <person name="Slot J.C."/>
            <person name="Sakamoto Y."/>
            <person name="Steenwyk J.L."/>
            <person name="Rokas A."/>
            <person name="Carro J."/>
            <person name="Camarero S."/>
            <person name="Ferreira P."/>
            <person name="Molpeceres G."/>
            <person name="Ruiz-Duenas F.J."/>
            <person name="Serrano A."/>
            <person name="Henrissat B."/>
            <person name="Drula E."/>
            <person name="Hughes K.W."/>
            <person name="Mata J.L."/>
            <person name="Ishikawa N.K."/>
            <person name="Vargas-Isla R."/>
            <person name="Ushijima S."/>
            <person name="Smith C.A."/>
            <person name="Ahrendt S."/>
            <person name="Andreopoulos W."/>
            <person name="He G."/>
            <person name="Labutti K."/>
            <person name="Lipzen A."/>
            <person name="Ng V."/>
            <person name="Sandor L."/>
            <person name="Barry K."/>
            <person name="Martinez A.T."/>
            <person name="Xiao Y."/>
            <person name="Gibbons J.G."/>
            <person name="Terashima K."/>
            <person name="Hibbett D.S."/>
            <person name="Grigoriev I.V."/>
        </authorList>
    </citation>
    <scope>NUCLEOTIDE SEQUENCE</scope>
    <source>
        <strain evidence="2">TFB7829</strain>
    </source>
</reference>
<evidence type="ECO:0000313" key="3">
    <source>
        <dbReference type="Proteomes" id="UP001163850"/>
    </source>
</evidence>
<comment type="caution">
    <text evidence="2">The sequence shown here is derived from an EMBL/GenBank/DDBJ whole genome shotgun (WGS) entry which is preliminary data.</text>
</comment>
<keyword evidence="1" id="KW-0472">Membrane</keyword>